<dbReference type="Gene3D" id="3.75.10.10">
    <property type="entry name" value="L-arginine/glycine Amidinotransferase, Chain A"/>
    <property type="match status" value="1"/>
</dbReference>
<dbReference type="GO" id="GO:0016990">
    <property type="term" value="F:arginine deiminase activity"/>
    <property type="evidence" value="ECO:0007669"/>
    <property type="project" value="UniProtKB-UniRule"/>
</dbReference>
<dbReference type="NCBIfam" id="NF002381">
    <property type="entry name" value="PRK01388.1"/>
    <property type="match status" value="1"/>
</dbReference>
<dbReference type="NCBIfam" id="TIGR01078">
    <property type="entry name" value="arcA"/>
    <property type="match status" value="1"/>
</dbReference>
<name>A0A7V3RFI7_9BACT</name>
<dbReference type="EMBL" id="DTPE01000251">
    <property type="protein sequence ID" value="HGE75733.1"/>
    <property type="molecule type" value="Genomic_DNA"/>
</dbReference>
<dbReference type="AlphaFoldDB" id="A0A7V3RFI7"/>
<comment type="similarity">
    <text evidence="1 3">Belongs to the arginine deiminase family.</text>
</comment>
<dbReference type="GO" id="GO:0019546">
    <property type="term" value="P:L-arginine deiminase pathway"/>
    <property type="evidence" value="ECO:0007669"/>
    <property type="project" value="UniProtKB-UniRule"/>
</dbReference>
<keyword evidence="3" id="KW-0056">Arginine metabolism</keyword>
<dbReference type="SUPFAM" id="SSF55909">
    <property type="entry name" value="Pentein"/>
    <property type="match status" value="1"/>
</dbReference>
<dbReference type="Gene3D" id="1.10.3930.10">
    <property type="entry name" value="Arginine deiminase"/>
    <property type="match status" value="1"/>
</dbReference>
<dbReference type="HAMAP" id="MF_00242">
    <property type="entry name" value="Arg_deiminase"/>
    <property type="match status" value="1"/>
</dbReference>
<evidence type="ECO:0000313" key="5">
    <source>
        <dbReference type="EMBL" id="HGE75733.1"/>
    </source>
</evidence>
<sequence>MKPHVYSEIGKLKTVLLHRPGKELENLTPNSLEDLLFDDIPYLVVAQSEHDVMASVLKSREVEVLYVEDLITDVLKQQDIKEKFVNDMIVFNNINSEELTANLKTFLLHLEPRKLVEKITYGIRSNEIDFKNVSLSAQIRKEFPFFIKPMANLYFQRDPVATVGSGITVNRMSTNIRRREALLMNYVYRYHSLFKDEEIPRYYTLSDPFFIEGGDILILSPKIIAVGISQRTEPEAVELLAKRIFSSKESFETILAFVIPQTRAFMHLDTIFTMMDRDKFVVHAKLENTLEFFSLKPLKDGVKISAENDTLSKILKTYLKLPSIEMIKCGGEDLVAQDREQWSDGSNVLAISPGTVITYSRNYVTNSLIRKAGVEVIEIPSSELSRGRGGPRCMSMPIVREDL</sequence>
<dbReference type="GO" id="GO:0005737">
    <property type="term" value="C:cytoplasm"/>
    <property type="evidence" value="ECO:0007669"/>
    <property type="project" value="UniProtKB-SubCell"/>
</dbReference>
<feature type="active site" description="Amidino-cysteine intermediate" evidence="3 4">
    <location>
        <position position="393"/>
    </location>
</feature>
<dbReference type="PANTHER" id="PTHR47271">
    <property type="entry name" value="ARGININE DEIMINASE"/>
    <property type="match status" value="1"/>
</dbReference>
<accession>A0A7V3RFI7</accession>
<comment type="caution">
    <text evidence="5">The sequence shown here is derived from an EMBL/GenBank/DDBJ whole genome shotgun (WGS) entry which is preliminary data.</text>
</comment>
<evidence type="ECO:0000256" key="1">
    <source>
        <dbReference type="ARBA" id="ARBA00010206"/>
    </source>
</evidence>
<comment type="pathway">
    <text evidence="3">Amino-acid degradation; L-arginine degradation via ADI pathway; carbamoyl phosphate from L-arginine: step 1/2.</text>
</comment>
<protein>
    <recommendedName>
        <fullName evidence="3">Arginine deiminase</fullName>
        <shortName evidence="3">ADI</shortName>
        <ecNumber evidence="3">3.5.3.6</ecNumber>
    </recommendedName>
    <alternativeName>
        <fullName evidence="3">Arginine dihydrolase</fullName>
        <shortName evidence="3">AD</shortName>
    </alternativeName>
</protein>
<evidence type="ECO:0000256" key="4">
    <source>
        <dbReference type="PIRSR" id="PIRSR006356-1"/>
    </source>
</evidence>
<dbReference type="UniPathway" id="UPA00254">
    <property type="reaction ID" value="UER00364"/>
</dbReference>
<organism evidence="5">
    <name type="scientific">Mesoaciditoga lauensis</name>
    <dbReference type="NCBI Taxonomy" id="1495039"/>
    <lineage>
        <taxon>Bacteria</taxon>
        <taxon>Thermotogati</taxon>
        <taxon>Thermotogota</taxon>
        <taxon>Thermotogae</taxon>
        <taxon>Mesoaciditogales</taxon>
        <taxon>Mesoaciditogaceae</taxon>
        <taxon>Mesoaciditoga</taxon>
    </lineage>
</organism>
<dbReference type="InterPro" id="IPR003876">
    <property type="entry name" value="Arg_deiminase"/>
</dbReference>
<evidence type="ECO:0000256" key="3">
    <source>
        <dbReference type="HAMAP-Rule" id="MF_00242"/>
    </source>
</evidence>
<proteinExistence type="inferred from homology"/>
<dbReference type="PANTHER" id="PTHR47271:SF2">
    <property type="entry name" value="ARGININE DEIMINASE"/>
    <property type="match status" value="1"/>
</dbReference>
<evidence type="ECO:0000256" key="2">
    <source>
        <dbReference type="ARBA" id="ARBA00022801"/>
    </source>
</evidence>
<dbReference type="EC" id="3.5.3.6" evidence="3"/>
<comment type="subcellular location">
    <subcellularLocation>
        <location evidence="3">Cytoplasm</location>
    </subcellularLocation>
</comment>
<dbReference type="PIRSF" id="PIRSF006356">
    <property type="entry name" value="Arg_deiminase"/>
    <property type="match status" value="1"/>
</dbReference>
<dbReference type="PRINTS" id="PR01466">
    <property type="entry name" value="ARGDEIMINASE"/>
</dbReference>
<dbReference type="Pfam" id="PF02274">
    <property type="entry name" value="ADI"/>
    <property type="match status" value="1"/>
</dbReference>
<keyword evidence="2 3" id="KW-0378">Hydrolase</keyword>
<gene>
    <name evidence="3 5" type="primary">arcA</name>
    <name evidence="5" type="ORF">ENX73_06390</name>
</gene>
<keyword evidence="3" id="KW-0963">Cytoplasm</keyword>
<comment type="catalytic activity">
    <reaction evidence="3">
        <text>L-arginine + H2O = L-citrulline + NH4(+)</text>
        <dbReference type="Rhea" id="RHEA:19597"/>
        <dbReference type="ChEBI" id="CHEBI:15377"/>
        <dbReference type="ChEBI" id="CHEBI:28938"/>
        <dbReference type="ChEBI" id="CHEBI:32682"/>
        <dbReference type="ChEBI" id="CHEBI:57743"/>
        <dbReference type="EC" id="3.5.3.6"/>
    </reaction>
</comment>
<reference evidence="5" key="1">
    <citation type="journal article" date="2020" name="mSystems">
        <title>Genome- and Community-Level Interaction Insights into Carbon Utilization and Element Cycling Functions of Hydrothermarchaeota in Hydrothermal Sediment.</title>
        <authorList>
            <person name="Zhou Z."/>
            <person name="Liu Y."/>
            <person name="Xu W."/>
            <person name="Pan J."/>
            <person name="Luo Z.H."/>
            <person name="Li M."/>
        </authorList>
    </citation>
    <scope>NUCLEOTIDE SEQUENCE [LARGE SCALE GENOMIC DNA]</scope>
    <source>
        <strain evidence="5">SpSt-966</strain>
    </source>
</reference>